<dbReference type="PANTHER" id="PTHR45586:SF1">
    <property type="entry name" value="LIPOPOLYSACCHARIDE ASSEMBLY PROTEIN B"/>
    <property type="match status" value="1"/>
</dbReference>
<feature type="repeat" description="TPR" evidence="3">
    <location>
        <begin position="143"/>
        <end position="176"/>
    </location>
</feature>
<organism evidence="4">
    <name type="scientific">Candidatus Moduliflexus flocculans</name>
    <dbReference type="NCBI Taxonomy" id="1499966"/>
    <lineage>
        <taxon>Bacteria</taxon>
        <taxon>Candidatus Moduliflexota</taxon>
        <taxon>Candidatus Moduliflexia</taxon>
        <taxon>Candidatus Moduliflexales</taxon>
        <taxon>Candidatus Moduliflexaceae</taxon>
    </lineage>
</organism>
<accession>A0A0S6VWJ8</accession>
<reference evidence="4" key="1">
    <citation type="journal article" date="2015" name="PeerJ">
        <title>First genomic representation of candidate bacterial phylum KSB3 points to enhanced environmental sensing as a trigger of wastewater bulking.</title>
        <authorList>
            <person name="Sekiguchi Y."/>
            <person name="Ohashi A."/>
            <person name="Parks D.H."/>
            <person name="Yamauchi T."/>
            <person name="Tyson G.W."/>
            <person name="Hugenholtz P."/>
        </authorList>
    </citation>
    <scope>NUCLEOTIDE SEQUENCE [LARGE SCALE GENOMIC DNA]</scope>
</reference>
<evidence type="ECO:0000256" key="1">
    <source>
        <dbReference type="ARBA" id="ARBA00022737"/>
    </source>
</evidence>
<dbReference type="SMART" id="SM00028">
    <property type="entry name" value="TPR"/>
    <property type="match status" value="4"/>
</dbReference>
<evidence type="ECO:0000313" key="5">
    <source>
        <dbReference type="Proteomes" id="UP000030700"/>
    </source>
</evidence>
<evidence type="ECO:0000256" key="3">
    <source>
        <dbReference type="PROSITE-ProRule" id="PRU00339"/>
    </source>
</evidence>
<dbReference type="InterPro" id="IPR019734">
    <property type="entry name" value="TPR_rpt"/>
</dbReference>
<keyword evidence="1" id="KW-0677">Repeat</keyword>
<dbReference type="PANTHER" id="PTHR45586">
    <property type="entry name" value="TPR REPEAT-CONTAINING PROTEIN PA4667"/>
    <property type="match status" value="1"/>
</dbReference>
<dbReference type="PROSITE" id="PS50005">
    <property type="entry name" value="TPR"/>
    <property type="match status" value="2"/>
</dbReference>
<feature type="repeat" description="TPR" evidence="3">
    <location>
        <begin position="218"/>
        <end position="251"/>
    </location>
</feature>
<dbReference type="HOGENOM" id="CLU_1014348_0_0_0"/>
<evidence type="ECO:0000256" key="2">
    <source>
        <dbReference type="ARBA" id="ARBA00022803"/>
    </source>
</evidence>
<evidence type="ECO:0000313" key="4">
    <source>
        <dbReference type="EMBL" id="GAK49715.1"/>
    </source>
</evidence>
<protein>
    <submittedName>
        <fullName evidence="4">TPR repeat protein</fullName>
    </submittedName>
</protein>
<dbReference type="EMBL" id="DF820455">
    <property type="protein sequence ID" value="GAK49715.1"/>
    <property type="molecule type" value="Genomic_DNA"/>
</dbReference>
<dbReference type="InterPro" id="IPR011990">
    <property type="entry name" value="TPR-like_helical_dom_sf"/>
</dbReference>
<dbReference type="InterPro" id="IPR051012">
    <property type="entry name" value="CellSynth/LPSAsmb/PSIAsmb"/>
</dbReference>
<dbReference type="Pfam" id="PF07719">
    <property type="entry name" value="TPR_2"/>
    <property type="match status" value="1"/>
</dbReference>
<name>A0A0S6VWJ8_9BACT</name>
<keyword evidence="5" id="KW-1185">Reference proteome</keyword>
<dbReference type="InterPro" id="IPR013105">
    <property type="entry name" value="TPR_2"/>
</dbReference>
<gene>
    <name evidence="4" type="ORF">U14_00939</name>
</gene>
<dbReference type="Gene3D" id="1.25.40.10">
    <property type="entry name" value="Tetratricopeptide repeat domain"/>
    <property type="match status" value="2"/>
</dbReference>
<proteinExistence type="predicted"/>
<dbReference type="AlphaFoldDB" id="A0A0S6VWJ8"/>
<dbReference type="Proteomes" id="UP000030700">
    <property type="component" value="Unassembled WGS sequence"/>
</dbReference>
<dbReference type="SUPFAM" id="SSF48452">
    <property type="entry name" value="TPR-like"/>
    <property type="match status" value="1"/>
</dbReference>
<dbReference type="STRING" id="1499966.U14_00939"/>
<sequence>MNQTSPNLRNNVFGWLIILCLSLVGCKEDMKDLYQRAVKAYQTEDYQQAADLFEIILQKYPDQNLSLKARFELGNIYFYKLKQPENALKHLQELYAKSEPGTYALESLKLIGYIYDKSLNDCLKGVEAYRLILEQYASAVDAAEYRYNIGECYFKQHDYQQAMREFQALVDAFPDNSRAPMAGFQIANSYALLEQWEEAISRYQELLLLDTLTPQLRAEIMLELAFCYERVELFDLALKLYQELRQMDPAVAMLDTAVIDRKIERAKEALKDSQKAPAAVDWKKRLK</sequence>
<dbReference type="Pfam" id="PF13432">
    <property type="entry name" value="TPR_16"/>
    <property type="match status" value="2"/>
</dbReference>
<keyword evidence="2 3" id="KW-0802">TPR repeat</keyword>